<dbReference type="AlphaFoldDB" id="A0A6J4PCE4"/>
<sequence length="72" mass="8397">MSIYRRKQFHSVNLETFTANNLINHFKLNETSDFIETSAKSGFKSRRAWLFLTRLTNSEGQLKERSEGSQAQ</sequence>
<gene>
    <name evidence="1" type="ORF">AVDCRST_MAG74-2156</name>
</gene>
<protein>
    <submittedName>
        <fullName evidence="1">Uncharacterized protein</fullName>
    </submittedName>
</protein>
<organism evidence="1">
    <name type="scientific">uncultured Pyrinomonadaceae bacterium</name>
    <dbReference type="NCBI Taxonomy" id="2283094"/>
    <lineage>
        <taxon>Bacteria</taxon>
        <taxon>Pseudomonadati</taxon>
        <taxon>Acidobacteriota</taxon>
        <taxon>Blastocatellia</taxon>
        <taxon>Blastocatellales</taxon>
        <taxon>Pyrinomonadaceae</taxon>
        <taxon>environmental samples</taxon>
    </lineage>
</organism>
<reference evidence="1" key="1">
    <citation type="submission" date="2020-02" db="EMBL/GenBank/DDBJ databases">
        <authorList>
            <person name="Meier V. D."/>
        </authorList>
    </citation>
    <scope>NUCLEOTIDE SEQUENCE</scope>
    <source>
        <strain evidence="1">AVDCRST_MAG74</strain>
    </source>
</reference>
<evidence type="ECO:0000313" key="1">
    <source>
        <dbReference type="EMBL" id="CAA9409539.1"/>
    </source>
</evidence>
<proteinExistence type="predicted"/>
<dbReference type="EMBL" id="CADCUR010000199">
    <property type="protein sequence ID" value="CAA9409539.1"/>
    <property type="molecule type" value="Genomic_DNA"/>
</dbReference>
<accession>A0A6J4PCE4</accession>
<name>A0A6J4PCE4_9BACT</name>